<sequence length="39" mass="4618">MYVVSFVSLFFVIGVGAWGERVFTRNEFIIKRKKIHQTI</sequence>
<proteinExistence type="predicted"/>
<accession>A0A0A8ZDM1</accession>
<organism evidence="1">
    <name type="scientific">Arundo donax</name>
    <name type="common">Giant reed</name>
    <name type="synonym">Donax arundinaceus</name>
    <dbReference type="NCBI Taxonomy" id="35708"/>
    <lineage>
        <taxon>Eukaryota</taxon>
        <taxon>Viridiplantae</taxon>
        <taxon>Streptophyta</taxon>
        <taxon>Embryophyta</taxon>
        <taxon>Tracheophyta</taxon>
        <taxon>Spermatophyta</taxon>
        <taxon>Magnoliopsida</taxon>
        <taxon>Liliopsida</taxon>
        <taxon>Poales</taxon>
        <taxon>Poaceae</taxon>
        <taxon>PACMAD clade</taxon>
        <taxon>Arundinoideae</taxon>
        <taxon>Arundineae</taxon>
        <taxon>Arundo</taxon>
    </lineage>
</organism>
<reference evidence="1" key="2">
    <citation type="journal article" date="2015" name="Data Brief">
        <title>Shoot transcriptome of the giant reed, Arundo donax.</title>
        <authorList>
            <person name="Barrero R.A."/>
            <person name="Guerrero F.D."/>
            <person name="Moolhuijzen P."/>
            <person name="Goolsby J.A."/>
            <person name="Tidwell J."/>
            <person name="Bellgard S.E."/>
            <person name="Bellgard M.I."/>
        </authorList>
    </citation>
    <scope>NUCLEOTIDE SEQUENCE</scope>
    <source>
        <tissue evidence="1">Shoot tissue taken approximately 20 cm above the soil surface</tissue>
    </source>
</reference>
<dbReference type="EMBL" id="GBRH01264928">
    <property type="protein sequence ID" value="JAD32967.1"/>
    <property type="molecule type" value="Transcribed_RNA"/>
</dbReference>
<evidence type="ECO:0000313" key="1">
    <source>
        <dbReference type="EMBL" id="JAD32967.1"/>
    </source>
</evidence>
<reference evidence="1" key="1">
    <citation type="submission" date="2014-09" db="EMBL/GenBank/DDBJ databases">
        <authorList>
            <person name="Magalhaes I.L.F."/>
            <person name="Oliveira U."/>
            <person name="Santos F.R."/>
            <person name="Vidigal T.H.D.A."/>
            <person name="Brescovit A.D."/>
            <person name="Santos A.J."/>
        </authorList>
    </citation>
    <scope>NUCLEOTIDE SEQUENCE</scope>
    <source>
        <tissue evidence="1">Shoot tissue taken approximately 20 cm above the soil surface</tissue>
    </source>
</reference>
<dbReference type="AlphaFoldDB" id="A0A0A8ZDM1"/>
<name>A0A0A8ZDM1_ARUDO</name>
<protein>
    <submittedName>
        <fullName evidence="1">Uncharacterized protein</fullName>
    </submittedName>
</protein>